<name>A0A2T6BUG5_9FLAO</name>
<evidence type="ECO:0000259" key="13">
    <source>
        <dbReference type="Pfam" id="PF08544"/>
    </source>
</evidence>
<dbReference type="SUPFAM" id="SSF54211">
    <property type="entry name" value="Ribosomal protein S5 domain 2-like"/>
    <property type="match status" value="1"/>
</dbReference>
<evidence type="ECO:0000259" key="14">
    <source>
        <dbReference type="Pfam" id="PF10509"/>
    </source>
</evidence>
<proteinExistence type="inferred from homology"/>
<evidence type="ECO:0000256" key="1">
    <source>
        <dbReference type="ARBA" id="ARBA00006566"/>
    </source>
</evidence>
<protein>
    <recommendedName>
        <fullName evidence="11">Galactokinase</fullName>
        <ecNumber evidence="11">2.7.1.6</ecNumber>
    </recommendedName>
</protein>
<dbReference type="AlphaFoldDB" id="A0A2T6BUG5"/>
<dbReference type="EC" id="2.7.1.6" evidence="11"/>
<dbReference type="Pfam" id="PF10509">
    <property type="entry name" value="GalKase_gal_bdg"/>
    <property type="match status" value="1"/>
</dbReference>
<dbReference type="InterPro" id="IPR006203">
    <property type="entry name" value="GHMP_knse_ATP-bd_CS"/>
</dbReference>
<evidence type="ECO:0000256" key="9">
    <source>
        <dbReference type="ARBA" id="ARBA00023144"/>
    </source>
</evidence>
<evidence type="ECO:0000256" key="8">
    <source>
        <dbReference type="ARBA" id="ARBA00022842"/>
    </source>
</evidence>
<dbReference type="InterPro" id="IPR000705">
    <property type="entry name" value="Galactokinase"/>
</dbReference>
<evidence type="ECO:0000313" key="15">
    <source>
        <dbReference type="EMBL" id="PTX59703.1"/>
    </source>
</evidence>
<dbReference type="GO" id="GO:0006012">
    <property type="term" value="P:galactose metabolic process"/>
    <property type="evidence" value="ECO:0007669"/>
    <property type="project" value="UniProtKB-UniRule"/>
</dbReference>
<feature type="domain" description="GHMP kinase N-terminal" evidence="12">
    <location>
        <begin position="93"/>
        <end position="180"/>
    </location>
</feature>
<keyword evidence="5" id="KW-0547">Nucleotide-binding</keyword>
<evidence type="ECO:0000256" key="7">
    <source>
        <dbReference type="ARBA" id="ARBA00022840"/>
    </source>
</evidence>
<dbReference type="PRINTS" id="PR00959">
    <property type="entry name" value="MEVGALKINASE"/>
</dbReference>
<dbReference type="GO" id="GO:0005524">
    <property type="term" value="F:ATP binding"/>
    <property type="evidence" value="ECO:0007669"/>
    <property type="project" value="UniProtKB-UniRule"/>
</dbReference>
<dbReference type="EMBL" id="QBKT01000008">
    <property type="protein sequence ID" value="PTX59703.1"/>
    <property type="molecule type" value="Genomic_DNA"/>
</dbReference>
<dbReference type="Gene3D" id="3.30.70.890">
    <property type="entry name" value="GHMP kinase, C-terminal domain"/>
    <property type="match status" value="1"/>
</dbReference>
<dbReference type="RefSeq" id="WP_108115864.1">
    <property type="nucleotide sequence ID" value="NZ_QBKT01000008.1"/>
</dbReference>
<keyword evidence="6 15" id="KW-0418">Kinase</keyword>
<dbReference type="PANTHER" id="PTHR10457:SF7">
    <property type="entry name" value="GALACTOKINASE-RELATED"/>
    <property type="match status" value="1"/>
</dbReference>
<accession>A0A2T6BUG5</accession>
<dbReference type="NCBIfam" id="TIGR00131">
    <property type="entry name" value="gal_kin"/>
    <property type="match status" value="1"/>
</dbReference>
<reference evidence="15 16" key="1">
    <citation type="submission" date="2018-04" db="EMBL/GenBank/DDBJ databases">
        <title>Genomic Encyclopedia of Archaeal and Bacterial Type Strains, Phase II (KMG-II): from individual species to whole genera.</title>
        <authorList>
            <person name="Goeker M."/>
        </authorList>
    </citation>
    <scope>NUCLEOTIDE SEQUENCE [LARGE SCALE GENOMIC DNA]</scope>
    <source>
        <strain evidence="15 16">DSM 25731</strain>
    </source>
</reference>
<feature type="domain" description="GHMP kinase C-terminal" evidence="13">
    <location>
        <begin position="278"/>
        <end position="359"/>
    </location>
</feature>
<dbReference type="InterPro" id="IPR014721">
    <property type="entry name" value="Ribsml_uS5_D2-typ_fold_subgr"/>
</dbReference>
<evidence type="ECO:0000256" key="5">
    <source>
        <dbReference type="ARBA" id="ARBA00022741"/>
    </source>
</evidence>
<dbReference type="SUPFAM" id="SSF55060">
    <property type="entry name" value="GHMP Kinase, C-terminal domain"/>
    <property type="match status" value="1"/>
</dbReference>
<comment type="similarity">
    <text evidence="1">Belongs to the GHMP kinase family. GalK subfamily.</text>
</comment>
<evidence type="ECO:0000259" key="12">
    <source>
        <dbReference type="Pfam" id="PF00288"/>
    </source>
</evidence>
<dbReference type="GO" id="GO:0005829">
    <property type="term" value="C:cytosol"/>
    <property type="evidence" value="ECO:0007669"/>
    <property type="project" value="TreeGrafter"/>
</dbReference>
<dbReference type="InterPro" id="IPR020568">
    <property type="entry name" value="Ribosomal_Su5_D2-typ_SF"/>
</dbReference>
<dbReference type="InterPro" id="IPR019539">
    <property type="entry name" value="GalKase_N"/>
</dbReference>
<dbReference type="InterPro" id="IPR036554">
    <property type="entry name" value="GHMP_kinase_C_sf"/>
</dbReference>
<organism evidence="15 16">
    <name type="scientific">Kordia periserrulae</name>
    <dbReference type="NCBI Taxonomy" id="701523"/>
    <lineage>
        <taxon>Bacteria</taxon>
        <taxon>Pseudomonadati</taxon>
        <taxon>Bacteroidota</taxon>
        <taxon>Flavobacteriia</taxon>
        <taxon>Flavobacteriales</taxon>
        <taxon>Flavobacteriaceae</taxon>
        <taxon>Kordia</taxon>
    </lineage>
</organism>
<dbReference type="Pfam" id="PF08544">
    <property type="entry name" value="GHMP_kinases_C"/>
    <property type="match status" value="1"/>
</dbReference>
<keyword evidence="16" id="KW-1185">Reference proteome</keyword>
<dbReference type="PRINTS" id="PR00473">
    <property type="entry name" value="GALCTOKINASE"/>
</dbReference>
<dbReference type="Proteomes" id="UP000244090">
    <property type="component" value="Unassembled WGS sequence"/>
</dbReference>
<evidence type="ECO:0000256" key="11">
    <source>
        <dbReference type="NCBIfam" id="TIGR00131"/>
    </source>
</evidence>
<keyword evidence="3" id="KW-0808">Transferase</keyword>
<dbReference type="PROSITE" id="PS00627">
    <property type="entry name" value="GHMP_KINASES_ATP"/>
    <property type="match status" value="1"/>
</dbReference>
<evidence type="ECO:0000256" key="10">
    <source>
        <dbReference type="ARBA" id="ARBA00023277"/>
    </source>
</evidence>
<dbReference type="InterPro" id="IPR013750">
    <property type="entry name" value="GHMP_kinase_C_dom"/>
</dbReference>
<dbReference type="PANTHER" id="PTHR10457">
    <property type="entry name" value="MEVALONATE KINASE/GALACTOKINASE"/>
    <property type="match status" value="1"/>
</dbReference>
<comment type="caution">
    <text evidence="15">The sequence shown here is derived from an EMBL/GenBank/DDBJ whole genome shotgun (WGS) entry which is preliminary data.</text>
</comment>
<gene>
    <name evidence="15" type="ORF">C8N46_10813</name>
</gene>
<keyword evidence="9" id="KW-0299">Galactose metabolism</keyword>
<sequence length="381" mass="42658">MDTALISKLKNSFQVEFQLEPLLIFSPGRINLIGEHVDYNDGFVFPAAVNKGIVLAIQKTDDLLCTAIASDFEESFQFNLNELEAIHGGGWRNYLIGVIKELQKLGKDVQPFHVLFGGNVPAGAGMSSSAALENAIVFGLNELFQFELTKKEMALISQQAEHNYVGVKCGIMDQFASMFGEADKFLLLDCRSLTYEPYKIDLNDYDLVLINTNVQHNLSDSTYNKRRALCERAALHFGEKALRDVSKEHLYQKQHDFTKEEFDMILYIVEEIERTKSAAKAINENNIERLGQLLYESHHGLSKQYQVSCDELDFLIDFAKASNVVIGARMMGGGFGGCTLNLIKKTAVSSFIESVSNAYQEQFGYNCTPINIKLSKGTHTI</sequence>
<dbReference type="InterPro" id="IPR006204">
    <property type="entry name" value="GHMP_kinase_N_dom"/>
</dbReference>
<evidence type="ECO:0000256" key="3">
    <source>
        <dbReference type="ARBA" id="ARBA00022679"/>
    </source>
</evidence>
<evidence type="ECO:0000313" key="16">
    <source>
        <dbReference type="Proteomes" id="UP000244090"/>
    </source>
</evidence>
<evidence type="ECO:0000256" key="4">
    <source>
        <dbReference type="ARBA" id="ARBA00022723"/>
    </source>
</evidence>
<evidence type="ECO:0000256" key="6">
    <source>
        <dbReference type="ARBA" id="ARBA00022777"/>
    </source>
</evidence>
<evidence type="ECO:0000256" key="2">
    <source>
        <dbReference type="ARBA" id="ARBA00022490"/>
    </source>
</evidence>
<keyword evidence="10" id="KW-0119">Carbohydrate metabolism</keyword>
<dbReference type="FunFam" id="3.30.70.890:FF:000001">
    <property type="entry name" value="Galactokinase"/>
    <property type="match status" value="1"/>
</dbReference>
<dbReference type="PIRSF" id="PIRSF000530">
    <property type="entry name" value="Galactokinase"/>
    <property type="match status" value="1"/>
</dbReference>
<keyword evidence="8" id="KW-0460">Magnesium</keyword>
<dbReference type="GO" id="GO:0046872">
    <property type="term" value="F:metal ion binding"/>
    <property type="evidence" value="ECO:0007669"/>
    <property type="project" value="UniProtKB-KW"/>
</dbReference>
<dbReference type="InterPro" id="IPR019741">
    <property type="entry name" value="Galactokinase_CS"/>
</dbReference>
<keyword evidence="4" id="KW-0479">Metal-binding</keyword>
<dbReference type="Pfam" id="PF00288">
    <property type="entry name" value="GHMP_kinases_N"/>
    <property type="match status" value="1"/>
</dbReference>
<keyword evidence="7" id="KW-0067">ATP-binding</keyword>
<dbReference type="Gene3D" id="3.30.230.10">
    <property type="match status" value="1"/>
</dbReference>
<dbReference type="FunFam" id="3.30.230.10:FF:000017">
    <property type="entry name" value="Galactokinase"/>
    <property type="match status" value="1"/>
</dbReference>
<feature type="domain" description="Galactokinase N-terminal" evidence="14">
    <location>
        <begin position="12"/>
        <end position="59"/>
    </location>
</feature>
<dbReference type="InterPro" id="IPR006206">
    <property type="entry name" value="Mevalonate/galactokinase"/>
</dbReference>
<dbReference type="PROSITE" id="PS00106">
    <property type="entry name" value="GALACTOKINASE"/>
    <property type="match status" value="1"/>
</dbReference>
<dbReference type="OrthoDB" id="250531at2"/>
<keyword evidence="2" id="KW-0963">Cytoplasm</keyword>
<dbReference type="GO" id="GO:0004335">
    <property type="term" value="F:galactokinase activity"/>
    <property type="evidence" value="ECO:0007669"/>
    <property type="project" value="UniProtKB-UniRule"/>
</dbReference>